<dbReference type="SMART" id="SM00829">
    <property type="entry name" value="PKS_ER"/>
    <property type="match status" value="1"/>
</dbReference>
<keyword evidence="3" id="KW-1185">Reference proteome</keyword>
<gene>
    <name evidence="2" type="ORF">P170DRAFT_392237</name>
</gene>
<dbReference type="RefSeq" id="XP_024699463.1">
    <property type="nucleotide sequence ID" value="XM_024845965.1"/>
</dbReference>
<dbReference type="EMBL" id="MSFO01000009">
    <property type="protein sequence ID" value="PLB44161.1"/>
    <property type="molecule type" value="Genomic_DNA"/>
</dbReference>
<dbReference type="Gene3D" id="3.90.180.10">
    <property type="entry name" value="Medium-chain alcohol dehydrogenases, catalytic domain"/>
    <property type="match status" value="1"/>
</dbReference>
<evidence type="ECO:0000259" key="1">
    <source>
        <dbReference type="SMART" id="SM00829"/>
    </source>
</evidence>
<dbReference type="InterPro" id="IPR013154">
    <property type="entry name" value="ADH-like_N"/>
</dbReference>
<dbReference type="STRING" id="1392250.A0A2I2FU77"/>
<dbReference type="AlphaFoldDB" id="A0A2I2FU77"/>
<organism evidence="2 3">
    <name type="scientific">Aspergillus steynii IBT 23096</name>
    <dbReference type="NCBI Taxonomy" id="1392250"/>
    <lineage>
        <taxon>Eukaryota</taxon>
        <taxon>Fungi</taxon>
        <taxon>Dikarya</taxon>
        <taxon>Ascomycota</taxon>
        <taxon>Pezizomycotina</taxon>
        <taxon>Eurotiomycetes</taxon>
        <taxon>Eurotiomycetidae</taxon>
        <taxon>Eurotiales</taxon>
        <taxon>Aspergillaceae</taxon>
        <taxon>Aspergillus</taxon>
        <taxon>Aspergillus subgen. Circumdati</taxon>
    </lineage>
</organism>
<reference evidence="2 3" key="1">
    <citation type="submission" date="2016-12" db="EMBL/GenBank/DDBJ databases">
        <title>The genomes of Aspergillus section Nigri reveals drivers in fungal speciation.</title>
        <authorList>
            <consortium name="DOE Joint Genome Institute"/>
            <person name="Vesth T.C."/>
            <person name="Nybo J."/>
            <person name="Theobald S."/>
            <person name="Brandl J."/>
            <person name="Frisvad J.C."/>
            <person name="Nielsen K.F."/>
            <person name="Lyhne E.K."/>
            <person name="Kogle M.E."/>
            <person name="Kuo A."/>
            <person name="Riley R."/>
            <person name="Clum A."/>
            <person name="Nolan M."/>
            <person name="Lipzen A."/>
            <person name="Salamov A."/>
            <person name="Henrissat B."/>
            <person name="Wiebenga A."/>
            <person name="De Vries R.P."/>
            <person name="Grigoriev I.V."/>
            <person name="Mortensen U.H."/>
            <person name="Andersen M.R."/>
            <person name="Baker S.E."/>
        </authorList>
    </citation>
    <scope>NUCLEOTIDE SEQUENCE [LARGE SCALE GENOMIC DNA]</scope>
    <source>
        <strain evidence="2 3">IBT 23096</strain>
    </source>
</reference>
<feature type="domain" description="Enoyl reductase (ER)" evidence="1">
    <location>
        <begin position="10"/>
        <end position="350"/>
    </location>
</feature>
<dbReference type="InterPro" id="IPR011032">
    <property type="entry name" value="GroES-like_sf"/>
</dbReference>
<dbReference type="Pfam" id="PF08240">
    <property type="entry name" value="ADH_N"/>
    <property type="match status" value="1"/>
</dbReference>
<dbReference type="SUPFAM" id="SSF50129">
    <property type="entry name" value="GroES-like"/>
    <property type="match status" value="1"/>
</dbReference>
<dbReference type="InterPro" id="IPR020843">
    <property type="entry name" value="ER"/>
</dbReference>
<proteinExistence type="predicted"/>
<evidence type="ECO:0000313" key="2">
    <source>
        <dbReference type="EMBL" id="PLB44161.1"/>
    </source>
</evidence>
<sequence>MRSVGTTTYSPPSGYQMLDLPKPELKGPKDVIIAVHAGSVNPIDVKYAGGAMKMVVSDTFPSPIGFDCAGTVTEVGSNVTRCKVGDEVYTRLPGSCRGSWSEYARCPEECLALKPSSLSFEDAASIPLAALTALQALRRYDGDLEGKTVFIPAGLSGTGSYACQLAKNVFKAGKVITTVSTAKIPKVAEYLGENVVDEIIDYKTSNPLTRIPAKSVDFAFDTVGQAMDFLPLMRPNGCIISIAMIPSGDQMQQWDLLRLPHNPTVPIYVRIPLNLMDSYRRRKARCSSVQYEYLLLEPNGKDLDSLTEWVEEGKLRPVVGTVVKFDDLEAVKKACQVVYDGQGGIGKAVISMGKGSIEQE</sequence>
<protein>
    <submittedName>
        <fullName evidence="2">Alcohol dehydrogenase</fullName>
    </submittedName>
</protein>
<dbReference type="SUPFAM" id="SSF51735">
    <property type="entry name" value="NAD(P)-binding Rossmann-fold domains"/>
    <property type="match status" value="1"/>
</dbReference>
<dbReference type="Proteomes" id="UP000234275">
    <property type="component" value="Unassembled WGS sequence"/>
</dbReference>
<name>A0A2I2FU77_9EURO</name>
<dbReference type="Pfam" id="PF13602">
    <property type="entry name" value="ADH_zinc_N_2"/>
    <property type="match status" value="1"/>
</dbReference>
<dbReference type="GO" id="GO:0016491">
    <property type="term" value="F:oxidoreductase activity"/>
    <property type="evidence" value="ECO:0007669"/>
    <property type="project" value="InterPro"/>
</dbReference>
<dbReference type="OrthoDB" id="191139at2759"/>
<dbReference type="InterPro" id="IPR050700">
    <property type="entry name" value="YIM1/Zinc_Alcohol_DH_Fams"/>
</dbReference>
<dbReference type="PANTHER" id="PTHR11695:SF294">
    <property type="entry name" value="RETICULON-4-INTERACTING PROTEIN 1, MITOCHONDRIAL"/>
    <property type="match status" value="1"/>
</dbReference>
<dbReference type="VEuPathDB" id="FungiDB:P170DRAFT_392237"/>
<accession>A0A2I2FU77</accession>
<dbReference type="InterPro" id="IPR036291">
    <property type="entry name" value="NAD(P)-bd_dom_sf"/>
</dbReference>
<dbReference type="CDD" id="cd05289">
    <property type="entry name" value="MDR_like_2"/>
    <property type="match status" value="1"/>
</dbReference>
<comment type="caution">
    <text evidence="2">The sequence shown here is derived from an EMBL/GenBank/DDBJ whole genome shotgun (WGS) entry which is preliminary data.</text>
</comment>
<dbReference type="GO" id="GO:0005739">
    <property type="term" value="C:mitochondrion"/>
    <property type="evidence" value="ECO:0007669"/>
    <property type="project" value="TreeGrafter"/>
</dbReference>
<evidence type="ECO:0000313" key="3">
    <source>
        <dbReference type="Proteomes" id="UP000234275"/>
    </source>
</evidence>
<dbReference type="PANTHER" id="PTHR11695">
    <property type="entry name" value="ALCOHOL DEHYDROGENASE RELATED"/>
    <property type="match status" value="1"/>
</dbReference>
<dbReference type="GeneID" id="36553664"/>
<dbReference type="Gene3D" id="3.40.50.720">
    <property type="entry name" value="NAD(P)-binding Rossmann-like Domain"/>
    <property type="match status" value="1"/>
</dbReference>